<keyword evidence="1" id="KW-0812">Transmembrane</keyword>
<reference evidence="2 3" key="1">
    <citation type="submission" date="2016-02" db="EMBL/GenBank/DDBJ databases">
        <title>Anaerosporomusa subterraneum gen. nov., sp. nov., a spore-forming obligate anaerobe isolated from saprolite.</title>
        <authorList>
            <person name="Choi J.K."/>
            <person name="Shah M."/>
            <person name="Yee N."/>
        </authorList>
    </citation>
    <scope>NUCLEOTIDE SEQUENCE [LARGE SCALE GENOMIC DNA]</scope>
    <source>
        <strain evidence="2 3">RU4</strain>
    </source>
</reference>
<dbReference type="InterPro" id="IPR010380">
    <property type="entry name" value="DUF975"/>
</dbReference>
<dbReference type="AlphaFoldDB" id="A0A154BNB1"/>
<proteinExistence type="predicted"/>
<evidence type="ECO:0000256" key="1">
    <source>
        <dbReference type="SAM" id="Phobius"/>
    </source>
</evidence>
<evidence type="ECO:0000313" key="3">
    <source>
        <dbReference type="Proteomes" id="UP000076268"/>
    </source>
</evidence>
<dbReference type="PANTHER" id="PTHR40076">
    <property type="entry name" value="MEMBRANE PROTEIN-RELATED"/>
    <property type="match status" value="1"/>
</dbReference>
<dbReference type="PANTHER" id="PTHR40076:SF1">
    <property type="entry name" value="MEMBRANE PROTEIN"/>
    <property type="match status" value="1"/>
</dbReference>
<evidence type="ECO:0008006" key="4">
    <source>
        <dbReference type="Google" id="ProtNLM"/>
    </source>
</evidence>
<feature type="transmembrane region" description="Helical" evidence="1">
    <location>
        <begin position="20"/>
        <end position="51"/>
    </location>
</feature>
<feature type="transmembrane region" description="Helical" evidence="1">
    <location>
        <begin position="144"/>
        <end position="170"/>
    </location>
</feature>
<dbReference type="Proteomes" id="UP000076268">
    <property type="component" value="Unassembled WGS sequence"/>
</dbReference>
<dbReference type="EMBL" id="LSGP01000023">
    <property type="protein sequence ID" value="KYZ75483.1"/>
    <property type="molecule type" value="Genomic_DNA"/>
</dbReference>
<dbReference type="OrthoDB" id="5516623at2"/>
<name>A0A154BNB1_ANASB</name>
<keyword evidence="1" id="KW-0472">Membrane</keyword>
<protein>
    <recommendedName>
        <fullName evidence="4">DUF624 domain-containing protein</fullName>
    </recommendedName>
</protein>
<feature type="transmembrane region" description="Helical" evidence="1">
    <location>
        <begin position="101"/>
        <end position="123"/>
    </location>
</feature>
<keyword evidence="3" id="KW-1185">Reference proteome</keyword>
<dbReference type="RefSeq" id="WP_066244096.1">
    <property type="nucleotide sequence ID" value="NZ_LSGP01000023.1"/>
</dbReference>
<feature type="transmembrane region" description="Helical" evidence="1">
    <location>
        <begin position="72"/>
        <end position="95"/>
    </location>
</feature>
<comment type="caution">
    <text evidence="2">The sequence shown here is derived from an EMBL/GenBank/DDBJ whole genome shotgun (WGS) entry which is preliminary data.</text>
</comment>
<sequence length="197" mass="21193">MDISKGIRESFELYRQNFSTLILATLVVAVGSLVTAGILAGPLVGGLLMLCLKRMRGEHAGVNEVFAYFNKFVPTFLIVVAMWIAMFIAGALGSIPLVGFLIRIAVGPAVGILFILAIGLIVERNLEPMAALKQALQYFMTDPVMIWMYSFVIGLLSGIGAILFVIPVILTMPLGATGMAIAYRELSNRKIGAITAK</sequence>
<accession>A0A154BNB1</accession>
<keyword evidence="1" id="KW-1133">Transmembrane helix</keyword>
<evidence type="ECO:0000313" key="2">
    <source>
        <dbReference type="EMBL" id="KYZ75483.1"/>
    </source>
</evidence>
<organism evidence="2 3">
    <name type="scientific">Anaerosporomusa subterranea</name>
    <dbReference type="NCBI Taxonomy" id="1794912"/>
    <lineage>
        <taxon>Bacteria</taxon>
        <taxon>Bacillati</taxon>
        <taxon>Bacillota</taxon>
        <taxon>Negativicutes</taxon>
        <taxon>Acetonemataceae</taxon>
        <taxon>Anaerosporomusa</taxon>
    </lineage>
</organism>
<gene>
    <name evidence="2" type="ORF">AXX12_12255</name>
</gene>